<dbReference type="PANTHER" id="PTHR12558:SF36">
    <property type="entry name" value="ANAPHASE-PROMOTING COMPLEX SUBUNIT 7"/>
    <property type="match status" value="1"/>
</dbReference>
<dbReference type="PROSITE" id="PS50005">
    <property type="entry name" value="TPR"/>
    <property type="match status" value="1"/>
</dbReference>
<evidence type="ECO:0000256" key="2">
    <source>
        <dbReference type="PROSITE-ProRule" id="PRU00339"/>
    </source>
</evidence>
<protein>
    <submittedName>
        <fullName evidence="4">Anaphase-promoting complex subunit 7</fullName>
    </submittedName>
</protein>
<evidence type="ECO:0000256" key="1">
    <source>
        <dbReference type="ARBA" id="ARBA00022803"/>
    </source>
</evidence>
<dbReference type="Proteomes" id="UP001431209">
    <property type="component" value="Unassembled WGS sequence"/>
</dbReference>
<dbReference type="Pfam" id="PF13374">
    <property type="entry name" value="TPR_10"/>
    <property type="match status" value="1"/>
</dbReference>
<dbReference type="SMART" id="SM00028">
    <property type="entry name" value="TPR"/>
    <property type="match status" value="6"/>
</dbReference>
<evidence type="ECO:0000256" key="3">
    <source>
        <dbReference type="SAM" id="MobiDB-lite"/>
    </source>
</evidence>
<keyword evidence="1 2" id="KW-0802">TPR repeat</keyword>
<dbReference type="GO" id="GO:0016567">
    <property type="term" value="P:protein ubiquitination"/>
    <property type="evidence" value="ECO:0007669"/>
    <property type="project" value="TreeGrafter"/>
</dbReference>
<reference evidence="4 5" key="1">
    <citation type="submission" date="2024-03" db="EMBL/GenBank/DDBJ databases">
        <title>The Acrasis kona genome and developmental transcriptomes reveal deep origins of eukaryotic multicellular pathways.</title>
        <authorList>
            <person name="Sheikh S."/>
            <person name="Fu C.-J."/>
            <person name="Brown M.W."/>
            <person name="Baldauf S.L."/>
        </authorList>
    </citation>
    <scope>NUCLEOTIDE SEQUENCE [LARGE SCALE GENOMIC DNA]</scope>
    <source>
        <strain evidence="4 5">ATCC MYA-3509</strain>
    </source>
</reference>
<feature type="repeat" description="TPR" evidence="2">
    <location>
        <begin position="152"/>
        <end position="185"/>
    </location>
</feature>
<dbReference type="InterPro" id="IPR011990">
    <property type="entry name" value="TPR-like_helical_dom_sf"/>
</dbReference>
<organism evidence="4 5">
    <name type="scientific">Acrasis kona</name>
    <dbReference type="NCBI Taxonomy" id="1008807"/>
    <lineage>
        <taxon>Eukaryota</taxon>
        <taxon>Discoba</taxon>
        <taxon>Heterolobosea</taxon>
        <taxon>Tetramitia</taxon>
        <taxon>Eutetramitia</taxon>
        <taxon>Acrasidae</taxon>
        <taxon>Acrasis</taxon>
    </lineage>
</organism>
<evidence type="ECO:0000313" key="5">
    <source>
        <dbReference type="Proteomes" id="UP001431209"/>
    </source>
</evidence>
<keyword evidence="5" id="KW-1185">Reference proteome</keyword>
<dbReference type="Gene3D" id="1.25.40.10">
    <property type="entry name" value="Tetratricopeptide repeat domain"/>
    <property type="match status" value="1"/>
</dbReference>
<dbReference type="InterPro" id="IPR019734">
    <property type="entry name" value="TPR_rpt"/>
</dbReference>
<dbReference type="GO" id="GO:0005680">
    <property type="term" value="C:anaphase-promoting complex"/>
    <property type="evidence" value="ECO:0007669"/>
    <property type="project" value="TreeGrafter"/>
</dbReference>
<dbReference type="PANTHER" id="PTHR12558">
    <property type="entry name" value="CELL DIVISION CYCLE 16,23,27"/>
    <property type="match status" value="1"/>
</dbReference>
<gene>
    <name evidence="4" type="ORF">AKO1_009736</name>
</gene>
<dbReference type="SUPFAM" id="SSF48452">
    <property type="entry name" value="TPR-like"/>
    <property type="match status" value="3"/>
</dbReference>
<comment type="caution">
    <text evidence="4">The sequence shown here is derived from an EMBL/GenBank/DDBJ whole genome shotgun (WGS) entry which is preliminary data.</text>
</comment>
<feature type="region of interest" description="Disordered" evidence="3">
    <location>
        <begin position="572"/>
        <end position="601"/>
    </location>
</feature>
<evidence type="ECO:0000313" key="4">
    <source>
        <dbReference type="EMBL" id="KAL0491098.1"/>
    </source>
</evidence>
<dbReference type="Pfam" id="PF13181">
    <property type="entry name" value="TPR_8"/>
    <property type="match status" value="1"/>
</dbReference>
<dbReference type="GO" id="GO:0045842">
    <property type="term" value="P:positive regulation of mitotic metaphase/anaphase transition"/>
    <property type="evidence" value="ECO:0007669"/>
    <property type="project" value="TreeGrafter"/>
</dbReference>
<name>A0AAW2ZNU2_9EUKA</name>
<sequence length="601" mass="69261">MFASVREVNDRIQRLNNLKQYKSAEIICSKNLSKIYRLLTSQSLPSIGFLYNFVLFSSPAGAHTQEEHDAYLELLIALLKSYGECLIGLNQHSRAKEYLKQARELIRSIHSNKYQNHAHYRDISEMIADCYIKTKDYQNALMAFESCQDRDLSSMMELAHLHRRRGNQQEAIDLYRQVLKSEPYVLAAAEALIHMGLPEDQKFNLKKIYNSPQDEWIREWIDSCYETDQNRSTREYRALINKPFAMEDLKGILDVAYIKFLSHDCDTALELFEAASKMDEYNAYRMDVFALLLYSEQCVYSYAKRSARLSALAKTLSQNNPKSPEVNYVLSVFYAQCSNKKDIEELKRQHYDQLSFKLIDRAIEKYEKVNGVKYTEGYILKANMLLSRSRFQEAVMCYHSLHTFSKDIRIYQGFVSCYLCIPQFKDALAVAGMALRIHPSQPLSHIMYGNVLLTKQDQVKEAEALFLKALELVPSQSTFGNTYLKEKAIIGLADFYCKDQRPTEAIPLLTKQLMKRDSDSVHCKLGDVYTLMGVESYDLALSHYHTALGKNPNSVDARQGLVNLEKMLNPIDDAEEDDHLLDEDDEDDGDDLQDGLQDEIN</sequence>
<dbReference type="GO" id="GO:0051301">
    <property type="term" value="P:cell division"/>
    <property type="evidence" value="ECO:0007669"/>
    <property type="project" value="TreeGrafter"/>
</dbReference>
<dbReference type="EMBL" id="JAOPGA020001753">
    <property type="protein sequence ID" value="KAL0491098.1"/>
    <property type="molecule type" value="Genomic_DNA"/>
</dbReference>
<proteinExistence type="predicted"/>
<dbReference type="AlphaFoldDB" id="A0AAW2ZNU2"/>
<accession>A0AAW2ZNU2</accession>